<dbReference type="AlphaFoldDB" id="A0AAD9S373"/>
<dbReference type="PANTHER" id="PTHR43591:SF10">
    <property type="entry name" value="ABC TRANSMEMBRANE TYPE-1 DOMAIN-CONTAINING PROTEIN-RELATED"/>
    <property type="match status" value="1"/>
</dbReference>
<dbReference type="Pfam" id="PF13489">
    <property type="entry name" value="Methyltransf_23"/>
    <property type="match status" value="1"/>
</dbReference>
<protein>
    <submittedName>
        <fullName evidence="3">Uncharacterized protein</fullName>
    </submittedName>
</protein>
<evidence type="ECO:0000256" key="2">
    <source>
        <dbReference type="SAM" id="MobiDB-lite"/>
    </source>
</evidence>
<keyword evidence="4" id="KW-1185">Reference proteome</keyword>
<dbReference type="InterPro" id="IPR029063">
    <property type="entry name" value="SAM-dependent_MTases_sf"/>
</dbReference>
<dbReference type="EMBL" id="JAUJFL010000009">
    <property type="protein sequence ID" value="KAK2597893.1"/>
    <property type="molecule type" value="Genomic_DNA"/>
</dbReference>
<accession>A0AAD9S373</accession>
<dbReference type="CDD" id="cd02440">
    <property type="entry name" value="AdoMet_MTases"/>
    <property type="match status" value="1"/>
</dbReference>
<evidence type="ECO:0000313" key="3">
    <source>
        <dbReference type="EMBL" id="KAK2597893.1"/>
    </source>
</evidence>
<comment type="similarity">
    <text evidence="1">Belongs to the methyltransferase superfamily. LaeA methyltransferase family.</text>
</comment>
<comment type="caution">
    <text evidence="3">The sequence shown here is derived from an EMBL/GenBank/DDBJ whole genome shotgun (WGS) entry which is preliminary data.</text>
</comment>
<dbReference type="Proteomes" id="UP001265746">
    <property type="component" value="Unassembled WGS sequence"/>
</dbReference>
<gene>
    <name evidence="3" type="ORF">N8I77_012647</name>
</gene>
<dbReference type="SUPFAM" id="SSF53335">
    <property type="entry name" value="S-adenosyl-L-methionine-dependent methyltransferases"/>
    <property type="match status" value="1"/>
</dbReference>
<evidence type="ECO:0000256" key="1">
    <source>
        <dbReference type="ARBA" id="ARBA00038158"/>
    </source>
</evidence>
<feature type="compositionally biased region" description="Polar residues" evidence="2">
    <location>
        <begin position="33"/>
        <end position="57"/>
    </location>
</feature>
<feature type="region of interest" description="Disordered" evidence="2">
    <location>
        <begin position="1"/>
        <end position="99"/>
    </location>
</feature>
<dbReference type="Gene3D" id="3.40.50.150">
    <property type="entry name" value="Vaccinia Virus protein VP39"/>
    <property type="match status" value="1"/>
</dbReference>
<dbReference type="GO" id="GO:0008168">
    <property type="term" value="F:methyltransferase activity"/>
    <property type="evidence" value="ECO:0007669"/>
    <property type="project" value="TreeGrafter"/>
</dbReference>
<feature type="compositionally biased region" description="Polar residues" evidence="2">
    <location>
        <begin position="78"/>
        <end position="91"/>
    </location>
</feature>
<sequence length="440" mass="49199">MTMLSPPGSASSSIMDQNRSAAGSSSRREAPFSGQTSSSQYPPTSAAYNTFPPTSGTAVGAPEPSPPPSLLGQAARDQASSFTSTWITPASTEDLAGDDDDNYADTDFVFENGRRYHAPASGRVVYPLPNDESEQERDDMKHKLALWMMHEKLLYSPVEESLEQGGMVLDLGTGTGEWAMDRANAMAPKFNEICTSHVVVFSRQWCAVAQRYGKSQIFGCDISPIQPAYVWDNVFFSADDFEEEWTDYPENAFDFIHMRYTAFSIKDPAALLQRIMRHLKPGGYVEFQEMTYWPRSDDNTLTDTTPYAFRDFCYYVQMGVANLGLDLHMINRLPAAMRAAGFDDVTEARHKLPIGRWARDRKMRQKGIWFLRMILMEGLSAIAKRPLTQGLGWKAEQVEMFLVDVRKSLNDTGVHAYFPFTVVYGRKPLEGGGPAATSLR</sequence>
<organism evidence="3 4">
    <name type="scientific">Phomopsis amygdali</name>
    <name type="common">Fusicoccum amygdali</name>
    <dbReference type="NCBI Taxonomy" id="1214568"/>
    <lineage>
        <taxon>Eukaryota</taxon>
        <taxon>Fungi</taxon>
        <taxon>Dikarya</taxon>
        <taxon>Ascomycota</taxon>
        <taxon>Pezizomycotina</taxon>
        <taxon>Sordariomycetes</taxon>
        <taxon>Sordariomycetidae</taxon>
        <taxon>Diaporthales</taxon>
        <taxon>Diaporthaceae</taxon>
        <taxon>Diaporthe</taxon>
    </lineage>
</organism>
<evidence type="ECO:0000313" key="4">
    <source>
        <dbReference type="Proteomes" id="UP001265746"/>
    </source>
</evidence>
<reference evidence="3" key="1">
    <citation type="submission" date="2023-06" db="EMBL/GenBank/DDBJ databases">
        <authorList>
            <person name="Noh H."/>
        </authorList>
    </citation>
    <scope>NUCLEOTIDE SEQUENCE</scope>
    <source>
        <strain evidence="3">DUCC20226</strain>
    </source>
</reference>
<feature type="compositionally biased region" description="Polar residues" evidence="2">
    <location>
        <begin position="8"/>
        <end position="18"/>
    </location>
</feature>
<dbReference type="PANTHER" id="PTHR43591">
    <property type="entry name" value="METHYLTRANSFERASE"/>
    <property type="match status" value="1"/>
</dbReference>
<name>A0AAD9S373_PHOAM</name>
<proteinExistence type="inferred from homology"/>